<name>A0A699KDI8_TANCI</name>
<organism evidence="2">
    <name type="scientific">Tanacetum cinerariifolium</name>
    <name type="common">Dalmatian daisy</name>
    <name type="synonym">Chrysanthemum cinerariifolium</name>
    <dbReference type="NCBI Taxonomy" id="118510"/>
    <lineage>
        <taxon>Eukaryota</taxon>
        <taxon>Viridiplantae</taxon>
        <taxon>Streptophyta</taxon>
        <taxon>Embryophyta</taxon>
        <taxon>Tracheophyta</taxon>
        <taxon>Spermatophyta</taxon>
        <taxon>Magnoliopsida</taxon>
        <taxon>eudicotyledons</taxon>
        <taxon>Gunneridae</taxon>
        <taxon>Pentapetalae</taxon>
        <taxon>asterids</taxon>
        <taxon>campanulids</taxon>
        <taxon>Asterales</taxon>
        <taxon>Asteraceae</taxon>
        <taxon>Asteroideae</taxon>
        <taxon>Anthemideae</taxon>
        <taxon>Anthemidinae</taxon>
        <taxon>Tanacetum</taxon>
    </lineage>
</organism>
<dbReference type="PANTHER" id="PTHR48449:SF1">
    <property type="entry name" value="DUF1985 DOMAIN-CONTAINING PROTEIN"/>
    <property type="match status" value="1"/>
</dbReference>
<dbReference type="PANTHER" id="PTHR48449">
    <property type="entry name" value="DUF1985 DOMAIN-CONTAINING PROTEIN"/>
    <property type="match status" value="1"/>
</dbReference>
<dbReference type="EMBL" id="BKCJ010508919">
    <property type="protein sequence ID" value="GFA89330.1"/>
    <property type="molecule type" value="Genomic_DNA"/>
</dbReference>
<reference evidence="2" key="1">
    <citation type="journal article" date="2019" name="Sci. Rep.">
        <title>Draft genome of Tanacetum cinerariifolium, the natural source of mosquito coil.</title>
        <authorList>
            <person name="Yamashiro T."/>
            <person name="Shiraishi A."/>
            <person name="Satake H."/>
            <person name="Nakayama K."/>
        </authorList>
    </citation>
    <scope>NUCLEOTIDE SEQUENCE</scope>
</reference>
<feature type="compositionally biased region" description="Basic and acidic residues" evidence="1">
    <location>
        <begin position="289"/>
        <end position="316"/>
    </location>
</feature>
<protein>
    <submittedName>
        <fullName evidence="2">Phospholipase-like protein</fullName>
    </submittedName>
</protein>
<accession>A0A699KDI8</accession>
<dbReference type="AlphaFoldDB" id="A0A699KDI8"/>
<proteinExistence type="predicted"/>
<gene>
    <name evidence="2" type="ORF">Tci_661302</name>
</gene>
<comment type="caution">
    <text evidence="2">The sequence shown here is derived from an EMBL/GenBank/DDBJ whole genome shotgun (WGS) entry which is preliminary data.</text>
</comment>
<evidence type="ECO:0000313" key="2">
    <source>
        <dbReference type="EMBL" id="GFA89330.1"/>
    </source>
</evidence>
<feature type="non-terminal residue" evidence="2">
    <location>
        <position position="418"/>
    </location>
</feature>
<sequence length="418" mass="48605">FGKGFLDNLSKGRSGFRDHVFPGVARVKGIEVYKLLNSQTDFNNLLNDDVVRVCLLLALDFVFIRFDLRHVISKEVLNLVDDFVAWDNFPWGQHIWAEFHNKVYNNDHTVRKGHLKKTATLSPTYLPTYTFQGFVFPLKVVRTEVSREIYVRTEVRRVVHVRIDVHHYVDEGLSLQDLVKIIGDMQQEFQSHITAIEQYVNQHKTSITANDSLVDNVFSDTSDFDHDSFSRFTKNSVDRAALINNITDMRVDFQRRITAIEEYLKISTSFNVEKTLVKSDIDNQNVDNHSIDFDHDPKTSFESDVDTKNVDNHSMDIDRNPKVLKQQNILEKNLFDEFEQQVSSNSFINHEELEEPIVIGNIFFQEEDQQFSLKNLDVQQEQMHNQLRNEPMMLEATVQGRNNVETAQSIITECKSQD</sequence>
<feature type="non-terminal residue" evidence="2">
    <location>
        <position position="1"/>
    </location>
</feature>
<feature type="region of interest" description="Disordered" evidence="1">
    <location>
        <begin position="288"/>
        <end position="316"/>
    </location>
</feature>
<evidence type="ECO:0000256" key="1">
    <source>
        <dbReference type="SAM" id="MobiDB-lite"/>
    </source>
</evidence>